<name>A0A7Y7M5I9_9PROT</name>
<dbReference type="EMBL" id="JABXXP010000002">
    <property type="protein sequence ID" value="NVN09656.1"/>
    <property type="molecule type" value="Genomic_DNA"/>
</dbReference>
<accession>A0A7Y7M5I9</accession>
<dbReference type="InterPro" id="IPR050109">
    <property type="entry name" value="HTH-type_TetR-like_transc_reg"/>
</dbReference>
<sequence>MLAAADRLFAASDVPGNVTMDAIAAAAGVGKGTLFRAFGSRDGLLDVLWASKIAALREEVERGAPPFEAATTPEERLVAFLDAVLTFKLDNRHLIRAREVGAGLLQSPHYRWMHKIAQTLIEDATSPTTADDSLYVAHALLASLHIDLIDELLASGLSLQAIRRAQAMRVRAVVDHAGSGCAKRSDRR</sequence>
<dbReference type="AlphaFoldDB" id="A0A7Y7M5I9"/>
<dbReference type="Gene3D" id="1.10.357.10">
    <property type="entry name" value="Tetracycline Repressor, domain 2"/>
    <property type="match status" value="1"/>
</dbReference>
<dbReference type="GO" id="GO:0000976">
    <property type="term" value="F:transcription cis-regulatory region binding"/>
    <property type="evidence" value="ECO:0007669"/>
    <property type="project" value="TreeGrafter"/>
</dbReference>
<dbReference type="InterPro" id="IPR009057">
    <property type="entry name" value="Homeodomain-like_sf"/>
</dbReference>
<dbReference type="Proteomes" id="UP000534870">
    <property type="component" value="Unassembled WGS sequence"/>
</dbReference>
<dbReference type="Pfam" id="PF00440">
    <property type="entry name" value="TetR_N"/>
    <property type="match status" value="1"/>
</dbReference>
<dbReference type="PANTHER" id="PTHR30055:SF209">
    <property type="entry name" value="POSSIBLE TRANSCRIPTIONAL REGULATORY PROTEIN (PROBABLY TETR-FAMILY)"/>
    <property type="match status" value="1"/>
</dbReference>
<evidence type="ECO:0000256" key="1">
    <source>
        <dbReference type="ARBA" id="ARBA00023125"/>
    </source>
</evidence>
<proteinExistence type="predicted"/>
<gene>
    <name evidence="4" type="ORF">HUK84_00565</name>
</gene>
<evidence type="ECO:0000256" key="2">
    <source>
        <dbReference type="PROSITE-ProRule" id="PRU00335"/>
    </source>
</evidence>
<dbReference type="PROSITE" id="PS50977">
    <property type="entry name" value="HTH_TETR_2"/>
    <property type="match status" value="1"/>
</dbReference>
<feature type="domain" description="HTH tetR-type" evidence="3">
    <location>
        <begin position="1"/>
        <end position="56"/>
    </location>
</feature>
<feature type="DNA-binding region" description="H-T-H motif" evidence="2">
    <location>
        <begin position="19"/>
        <end position="38"/>
    </location>
</feature>
<comment type="caution">
    <text evidence="4">The sequence shown here is derived from an EMBL/GenBank/DDBJ whole genome shotgun (WGS) entry which is preliminary data.</text>
</comment>
<dbReference type="PANTHER" id="PTHR30055">
    <property type="entry name" value="HTH-TYPE TRANSCRIPTIONAL REGULATOR RUTR"/>
    <property type="match status" value="1"/>
</dbReference>
<evidence type="ECO:0000313" key="5">
    <source>
        <dbReference type="Proteomes" id="UP000534870"/>
    </source>
</evidence>
<organism evidence="4 5">
    <name type="scientific">Nguyenibacter vanlangensis</name>
    <dbReference type="NCBI Taxonomy" id="1216886"/>
    <lineage>
        <taxon>Bacteria</taxon>
        <taxon>Pseudomonadati</taxon>
        <taxon>Pseudomonadota</taxon>
        <taxon>Alphaproteobacteria</taxon>
        <taxon>Acetobacterales</taxon>
        <taxon>Acetobacteraceae</taxon>
        <taxon>Nguyenibacter</taxon>
    </lineage>
</organism>
<dbReference type="SUPFAM" id="SSF46689">
    <property type="entry name" value="Homeodomain-like"/>
    <property type="match status" value="1"/>
</dbReference>
<dbReference type="InterPro" id="IPR001647">
    <property type="entry name" value="HTH_TetR"/>
</dbReference>
<dbReference type="GO" id="GO:0003700">
    <property type="term" value="F:DNA-binding transcription factor activity"/>
    <property type="evidence" value="ECO:0007669"/>
    <property type="project" value="TreeGrafter"/>
</dbReference>
<keyword evidence="1 2" id="KW-0238">DNA-binding</keyword>
<evidence type="ECO:0000313" key="4">
    <source>
        <dbReference type="EMBL" id="NVN09656.1"/>
    </source>
</evidence>
<reference evidence="4 5" key="1">
    <citation type="submission" date="2020-06" db="EMBL/GenBank/DDBJ databases">
        <title>Description of novel acetic acid bacteria.</title>
        <authorList>
            <person name="Sombolestani A."/>
        </authorList>
    </citation>
    <scope>NUCLEOTIDE SEQUENCE [LARGE SCALE GENOMIC DNA]</scope>
    <source>
        <strain evidence="4 5">LMG 31431</strain>
    </source>
</reference>
<evidence type="ECO:0000259" key="3">
    <source>
        <dbReference type="PROSITE" id="PS50977"/>
    </source>
</evidence>
<protein>
    <submittedName>
        <fullName evidence="4">TetR/AcrR family transcriptional regulator</fullName>
    </submittedName>
</protein>
<dbReference type="RefSeq" id="WP_176638453.1">
    <property type="nucleotide sequence ID" value="NZ_JABXXP010000002.1"/>
</dbReference>